<evidence type="ECO:0000256" key="7">
    <source>
        <dbReference type="ARBA" id="ARBA00022562"/>
    </source>
</evidence>
<evidence type="ECO:0000256" key="8">
    <source>
        <dbReference type="ARBA" id="ARBA00022581"/>
    </source>
</evidence>
<evidence type="ECO:0000256" key="4">
    <source>
        <dbReference type="ARBA" id="ARBA00022431"/>
    </source>
</evidence>
<dbReference type="InterPro" id="IPR003383">
    <property type="entry name" value="Circovirus_capsid"/>
</dbReference>
<keyword evidence="8" id="KW-0945">Host-virus interaction</keyword>
<dbReference type="GO" id="GO:0019062">
    <property type="term" value="P:virion attachment to host cell"/>
    <property type="evidence" value="ECO:0007669"/>
    <property type="project" value="UniProtKB-KW"/>
</dbReference>
<keyword evidence="4" id="KW-1140">T=1 icosahedral capsid protein</keyword>
<dbReference type="EMBL" id="KM972726">
    <property type="protein sequence ID" value="AJM89741.1"/>
    <property type="molecule type" value="Genomic_DNA"/>
</dbReference>
<keyword evidence="6" id="KW-0167">Capsid protein</keyword>
<evidence type="ECO:0000256" key="15">
    <source>
        <dbReference type="ARBA" id="ARBA00046863"/>
    </source>
</evidence>
<reference evidence="16 17" key="1">
    <citation type="journal article" date="2015" name="J. Gen. Virol.">
        <title>Characterization of a novel circo-like virus in Aedes vexans mosquitoes from Germany: evidence for a new genus within the family Circoviridae.</title>
        <authorList>
            <person name="Garigliany M.M."/>
            <person name="Borstler J."/>
            <person name="Jost H."/>
            <person name="Badusche M."/>
            <person name="Desmecht D."/>
            <person name="Schmidt-Chanasit J."/>
            <person name="Cadar D."/>
        </authorList>
    </citation>
    <scope>NUCLEOTIDE SEQUENCE [LARGE SCALE GENOMIC DNA]</scope>
    <source>
        <strain evidence="16">B51</strain>
    </source>
</reference>
<keyword evidence="12" id="KW-1164">Virus endocytosis by host</keyword>
<organism evidence="16 17">
    <name type="scientific">Mosquito circovirus</name>
    <dbReference type="NCBI Taxonomy" id="1611039"/>
    <lineage>
        <taxon>Viruses</taxon>
        <taxon>Monodnaviria</taxon>
        <taxon>Shotokuvirae</taxon>
        <taxon>Cressdnaviricota</taxon>
        <taxon>Arfiviricetes</taxon>
        <taxon>Jormunvirales</taxon>
        <taxon>Draupnirviridae</taxon>
        <taxon>Valentivirus</taxon>
        <taxon>Valentivirus aedvexis</taxon>
    </lineage>
</organism>
<evidence type="ECO:0000256" key="11">
    <source>
        <dbReference type="ARBA" id="ARBA00022844"/>
    </source>
</evidence>
<keyword evidence="5" id="KW-1163">Viral penetration into host nucleus</keyword>
<keyword evidence="10" id="KW-1161">Viral attachment to host cell</keyword>
<keyword evidence="17" id="KW-1185">Reference proteome</keyword>
<evidence type="ECO:0000313" key="16">
    <source>
        <dbReference type="EMBL" id="AJM89741.1"/>
    </source>
</evidence>
<dbReference type="RefSeq" id="YP_009121933.1">
    <property type="nucleotide sequence ID" value="NC_026512.1"/>
</dbReference>
<comment type="subunit">
    <text evidence="15">Homomultimer. Assembles in the nucleus, presumably in an immature form, then migrates to the cytoplasm once assembled as mature virion. Interacts with Rep; this interaction relocates Rep into the nucleus.</text>
</comment>
<dbReference type="GO" id="GO:0075732">
    <property type="term" value="P:viral penetration into host nucleus"/>
    <property type="evidence" value="ECO:0007669"/>
    <property type="project" value="UniProtKB-KW"/>
</dbReference>
<dbReference type="GO" id="GO:0042025">
    <property type="term" value="C:host cell nucleus"/>
    <property type="evidence" value="ECO:0007669"/>
    <property type="project" value="UniProtKB-SubCell"/>
</dbReference>
<keyword evidence="11" id="KW-0946">Virion</keyword>
<evidence type="ECO:0000256" key="12">
    <source>
        <dbReference type="ARBA" id="ARBA00022890"/>
    </source>
</evidence>
<keyword evidence="9" id="KW-1162">Viral penetration into host cytoplasm</keyword>
<comment type="similarity">
    <text evidence="3">Belongs to the circoviridae capsid protein family.</text>
</comment>
<dbReference type="GO" id="GO:0003677">
    <property type="term" value="F:DNA binding"/>
    <property type="evidence" value="ECO:0007669"/>
    <property type="project" value="UniProtKB-KW"/>
</dbReference>
<evidence type="ECO:0000256" key="3">
    <source>
        <dbReference type="ARBA" id="ARBA00010301"/>
    </source>
</evidence>
<dbReference type="Proteomes" id="UP000107250">
    <property type="component" value="Genome"/>
</dbReference>
<evidence type="ECO:0000256" key="6">
    <source>
        <dbReference type="ARBA" id="ARBA00022561"/>
    </source>
</evidence>
<keyword evidence="7" id="KW-1048">Host nucleus</keyword>
<sequence>MAYKRMRRSRKRAPRKRSYRRRFRRRFNTSITRTVLRKFFDTSFSTTDVGYNYLSDNPKGTPGWSYYASSFHHYRVVGLALKFVPKATTAPMETGMVHYDSSLFFARDISPVVWAETGNNLINKALSIPNMKQRTLTRSFSLYFPMRKSSPTTYQATAGGYLSTDDPKTTQLVHMVSEKMSFAIPGRFYLSLYIRFKNKRYTTTPV</sequence>
<dbReference type="KEGG" id="vg:23632151"/>
<protein>
    <submittedName>
        <fullName evidence="16">Capsid</fullName>
    </submittedName>
</protein>
<dbReference type="GO" id="GO:0043657">
    <property type="term" value="C:host cell"/>
    <property type="evidence" value="ECO:0007669"/>
    <property type="project" value="GOC"/>
</dbReference>
<comment type="subcellular location">
    <subcellularLocation>
        <location evidence="1">Host nucleus</location>
    </subcellularLocation>
    <subcellularLocation>
        <location evidence="2">Virion</location>
    </subcellularLocation>
</comment>
<keyword evidence="14" id="KW-1160">Virus entry into host cell</keyword>
<dbReference type="GO" id="GO:0019069">
    <property type="term" value="P:viral capsid assembly"/>
    <property type="evidence" value="ECO:0007669"/>
    <property type="project" value="InterPro"/>
</dbReference>
<evidence type="ECO:0000256" key="5">
    <source>
        <dbReference type="ARBA" id="ARBA00022524"/>
    </source>
</evidence>
<dbReference type="Pfam" id="PF02443">
    <property type="entry name" value="Circo_capsid"/>
    <property type="match status" value="1"/>
</dbReference>
<name>A0A0C5BKQ9_9VIRU</name>
<evidence type="ECO:0000256" key="14">
    <source>
        <dbReference type="ARBA" id="ARBA00023296"/>
    </source>
</evidence>
<evidence type="ECO:0000313" key="17">
    <source>
        <dbReference type="Proteomes" id="UP000107250"/>
    </source>
</evidence>
<evidence type="ECO:0000256" key="13">
    <source>
        <dbReference type="ARBA" id="ARBA00023125"/>
    </source>
</evidence>
<dbReference type="GO" id="GO:0039615">
    <property type="term" value="C:T=1 icosahedral viral capsid"/>
    <property type="evidence" value="ECO:0007669"/>
    <property type="project" value="UniProtKB-KW"/>
</dbReference>
<evidence type="ECO:0000256" key="10">
    <source>
        <dbReference type="ARBA" id="ARBA00022804"/>
    </source>
</evidence>
<dbReference type="GeneID" id="23632151"/>
<accession>A0A0C5BKQ9</accession>
<proteinExistence type="inferred from homology"/>
<keyword evidence="13" id="KW-0238">DNA-binding</keyword>
<evidence type="ECO:0000256" key="2">
    <source>
        <dbReference type="ARBA" id="ARBA00004328"/>
    </source>
</evidence>
<evidence type="ECO:0000256" key="1">
    <source>
        <dbReference type="ARBA" id="ARBA00004147"/>
    </source>
</evidence>
<evidence type="ECO:0000256" key="9">
    <source>
        <dbReference type="ARBA" id="ARBA00022595"/>
    </source>
</evidence>
<dbReference type="GO" id="GO:0075509">
    <property type="term" value="P:endocytosis involved in viral entry into host cell"/>
    <property type="evidence" value="ECO:0007669"/>
    <property type="project" value="UniProtKB-KW"/>
</dbReference>